<protein>
    <recommendedName>
        <fullName evidence="4">Nuclear transport factor 2 family protein</fullName>
    </recommendedName>
</protein>
<dbReference type="InterPro" id="IPR032710">
    <property type="entry name" value="NTF2-like_dom_sf"/>
</dbReference>
<organism evidence="2 3">
    <name type="scientific">Pedobacter metabolipauper</name>
    <dbReference type="NCBI Taxonomy" id="425513"/>
    <lineage>
        <taxon>Bacteria</taxon>
        <taxon>Pseudomonadati</taxon>
        <taxon>Bacteroidota</taxon>
        <taxon>Sphingobacteriia</taxon>
        <taxon>Sphingobacteriales</taxon>
        <taxon>Sphingobacteriaceae</taxon>
        <taxon>Pedobacter</taxon>
    </lineage>
</organism>
<evidence type="ECO:0000313" key="2">
    <source>
        <dbReference type="EMBL" id="TDQ07682.1"/>
    </source>
</evidence>
<dbReference type="SUPFAM" id="SSF54427">
    <property type="entry name" value="NTF2-like"/>
    <property type="match status" value="1"/>
</dbReference>
<name>A0A4R6SRV8_9SPHI</name>
<dbReference type="AlphaFoldDB" id="A0A4R6SRV8"/>
<feature type="chain" id="PRO_5020524506" description="Nuclear transport factor 2 family protein" evidence="1">
    <location>
        <begin position="22"/>
        <end position="287"/>
    </location>
</feature>
<evidence type="ECO:0000256" key="1">
    <source>
        <dbReference type="SAM" id="SignalP"/>
    </source>
</evidence>
<dbReference type="Proteomes" id="UP000295620">
    <property type="component" value="Unassembled WGS sequence"/>
</dbReference>
<dbReference type="RefSeq" id="WP_166664913.1">
    <property type="nucleotide sequence ID" value="NZ_SNYC01000006.1"/>
</dbReference>
<gene>
    <name evidence="2" type="ORF">ATK78_3810</name>
</gene>
<evidence type="ECO:0008006" key="4">
    <source>
        <dbReference type="Google" id="ProtNLM"/>
    </source>
</evidence>
<feature type="signal peptide" evidence="1">
    <location>
        <begin position="1"/>
        <end position="21"/>
    </location>
</feature>
<keyword evidence="1" id="KW-0732">Signal</keyword>
<evidence type="ECO:0000313" key="3">
    <source>
        <dbReference type="Proteomes" id="UP000295620"/>
    </source>
</evidence>
<reference evidence="2 3" key="1">
    <citation type="submission" date="2019-03" db="EMBL/GenBank/DDBJ databases">
        <title>Genomic Encyclopedia of Archaeal and Bacterial Type Strains, Phase II (KMG-II): from individual species to whole genera.</title>
        <authorList>
            <person name="Goeker M."/>
        </authorList>
    </citation>
    <scope>NUCLEOTIDE SEQUENCE [LARGE SCALE GENOMIC DNA]</scope>
    <source>
        <strain evidence="2 3">DSM 19035</strain>
    </source>
</reference>
<comment type="caution">
    <text evidence="2">The sequence shown here is derived from an EMBL/GenBank/DDBJ whole genome shotgun (WGS) entry which is preliminary data.</text>
</comment>
<keyword evidence="3" id="KW-1185">Reference proteome</keyword>
<dbReference type="Gene3D" id="3.10.450.50">
    <property type="match status" value="2"/>
</dbReference>
<dbReference type="EMBL" id="SNYC01000006">
    <property type="protein sequence ID" value="TDQ07682.1"/>
    <property type="molecule type" value="Genomic_DNA"/>
</dbReference>
<sequence>MMNKFLYTLVAACMTTIGAYAQRTDGTTKSLVKTETEFAESLAKHGAKTAYTEFASANGLVFRPNPVNAKSYYAGQPESKNISWTPAYARVSRSGDWGFTTGPYTETGEKTSYGQYFSVWRANNSAKWELILDLGISHNKPLNKVTTQIIEPKDSYRPKFLNDRQRATGAEVIATTEATLSTTLKSYGIPAFAGFVNHDVRILFPGYEPILGKDKALAFFNSMFAKVALKTTKVDRADGGDLACSYGVATVDYKADLRESFNYVFVYESQADHTWNLIAMVFSPAVR</sequence>
<accession>A0A4R6SRV8</accession>
<proteinExistence type="predicted"/>